<feature type="transmembrane region" description="Helical" evidence="1">
    <location>
        <begin position="82"/>
        <end position="102"/>
    </location>
</feature>
<comment type="caution">
    <text evidence="3">The sequence shown here is derived from an EMBL/GenBank/DDBJ whole genome shotgun (WGS) entry which is preliminary data.</text>
</comment>
<feature type="signal peptide" evidence="2">
    <location>
        <begin position="1"/>
        <end position="37"/>
    </location>
</feature>
<keyword evidence="1" id="KW-1133">Transmembrane helix</keyword>
<proteinExistence type="predicted"/>
<dbReference type="Proteomes" id="UP000175616">
    <property type="component" value="Unassembled WGS sequence"/>
</dbReference>
<keyword evidence="2" id="KW-0732">Signal</keyword>
<feature type="chain" id="PRO_5009209093" evidence="2">
    <location>
        <begin position="38"/>
        <end position="130"/>
    </location>
</feature>
<keyword evidence="1" id="KW-0812">Transmembrane</keyword>
<name>A0A1E7YNB0_9PROT</name>
<evidence type="ECO:0000256" key="2">
    <source>
        <dbReference type="SAM" id="SignalP"/>
    </source>
</evidence>
<evidence type="ECO:0000256" key="1">
    <source>
        <dbReference type="SAM" id="Phobius"/>
    </source>
</evidence>
<sequence>MTEMVRSEQQFLGNRARKWVPYVAGAAALLVADAALAASGGPFGDISNFIQQNFMPAIGSIGIAGGVGYGAVHAFKHDYGKAIVGVGTAAAGGFIIHQYGWFGQQAGIQAATLGGHITVAAALGHALGLL</sequence>
<dbReference type="AlphaFoldDB" id="A0A1E7YNB0"/>
<protein>
    <submittedName>
        <fullName evidence="3">Uncharacterized protein</fullName>
    </submittedName>
</protein>
<accession>A0A1E7YNB0</accession>
<organism evidence="3 4">
    <name type="scientific">Acidithiobacillus caldus</name>
    <dbReference type="NCBI Taxonomy" id="33059"/>
    <lineage>
        <taxon>Bacteria</taxon>
        <taxon>Pseudomonadati</taxon>
        <taxon>Pseudomonadota</taxon>
        <taxon>Acidithiobacillia</taxon>
        <taxon>Acidithiobacillales</taxon>
        <taxon>Acidithiobacillaceae</taxon>
        <taxon>Acidithiobacillus</taxon>
    </lineage>
</organism>
<evidence type="ECO:0000313" key="4">
    <source>
        <dbReference type="Proteomes" id="UP000175616"/>
    </source>
</evidence>
<feature type="transmembrane region" description="Helical" evidence="1">
    <location>
        <begin position="108"/>
        <end position="129"/>
    </location>
</feature>
<gene>
    <name evidence="3" type="ORF">BAE27_07075</name>
</gene>
<keyword evidence="1" id="KW-0472">Membrane</keyword>
<feature type="transmembrane region" description="Helical" evidence="1">
    <location>
        <begin position="53"/>
        <end position="75"/>
    </location>
</feature>
<dbReference type="EMBL" id="LZYE01000188">
    <property type="protein sequence ID" value="OFC35789.1"/>
    <property type="molecule type" value="Genomic_DNA"/>
</dbReference>
<evidence type="ECO:0000313" key="3">
    <source>
        <dbReference type="EMBL" id="OFC35789.1"/>
    </source>
</evidence>
<dbReference type="RefSeq" id="WP_070114314.1">
    <property type="nucleotide sequence ID" value="NZ_LZYE01000188.1"/>
</dbReference>
<reference evidence="3 4" key="1">
    <citation type="submission" date="2016-06" db="EMBL/GenBank/DDBJ databases">
        <title>Gene turnover analysis identifies the evolutionary adaptation of the extremophile Acidithiobacillus caldus.</title>
        <authorList>
            <person name="Zhang X."/>
        </authorList>
    </citation>
    <scope>NUCLEOTIDE SEQUENCE [LARGE SCALE GENOMIC DNA]</scope>
    <source>
        <strain evidence="3 4">DX</strain>
    </source>
</reference>